<accession>A0ABQ4YXV1</accession>
<evidence type="ECO:0000313" key="3">
    <source>
        <dbReference type="Proteomes" id="UP001151760"/>
    </source>
</evidence>
<sequence>MQEIMDLKKQNKIQADALSNEKIEKVEQRDHFIRLNLALKSEFGTLNRINTKMRAAYEKKCEWLKRSVGEGKAILQDLTASQKESDALYEERTKEFAALKEQNQQFEAHLLEIVDLREQEKIQAVSFYFRHLCVSAACMAQVSLRLRFTKRTLDLFAFASAAWSAQVRLVLFRCGSYKLSETNHTSLLEPILAAGHKGKQKKSNFV</sequence>
<dbReference type="EMBL" id="BQNB010010751">
    <property type="protein sequence ID" value="GJS81488.1"/>
    <property type="molecule type" value="Genomic_DNA"/>
</dbReference>
<gene>
    <name evidence="2" type="ORF">Tco_0748029</name>
</gene>
<proteinExistence type="predicted"/>
<feature type="coiled-coil region" evidence="1">
    <location>
        <begin position="89"/>
        <end position="119"/>
    </location>
</feature>
<dbReference type="Proteomes" id="UP001151760">
    <property type="component" value="Unassembled WGS sequence"/>
</dbReference>
<protein>
    <submittedName>
        <fullName evidence="2">Uncharacterized protein</fullName>
    </submittedName>
</protein>
<name>A0ABQ4YXV1_9ASTR</name>
<keyword evidence="3" id="KW-1185">Reference proteome</keyword>
<evidence type="ECO:0000313" key="2">
    <source>
        <dbReference type="EMBL" id="GJS81488.1"/>
    </source>
</evidence>
<organism evidence="2 3">
    <name type="scientific">Tanacetum coccineum</name>
    <dbReference type="NCBI Taxonomy" id="301880"/>
    <lineage>
        <taxon>Eukaryota</taxon>
        <taxon>Viridiplantae</taxon>
        <taxon>Streptophyta</taxon>
        <taxon>Embryophyta</taxon>
        <taxon>Tracheophyta</taxon>
        <taxon>Spermatophyta</taxon>
        <taxon>Magnoliopsida</taxon>
        <taxon>eudicotyledons</taxon>
        <taxon>Gunneridae</taxon>
        <taxon>Pentapetalae</taxon>
        <taxon>asterids</taxon>
        <taxon>campanulids</taxon>
        <taxon>Asterales</taxon>
        <taxon>Asteraceae</taxon>
        <taxon>Asteroideae</taxon>
        <taxon>Anthemideae</taxon>
        <taxon>Anthemidinae</taxon>
        <taxon>Tanacetum</taxon>
    </lineage>
</organism>
<keyword evidence="1" id="KW-0175">Coiled coil</keyword>
<evidence type="ECO:0000256" key="1">
    <source>
        <dbReference type="SAM" id="Coils"/>
    </source>
</evidence>
<reference evidence="2" key="1">
    <citation type="journal article" date="2022" name="Int. J. Mol. Sci.">
        <title>Draft Genome of Tanacetum Coccineum: Genomic Comparison of Closely Related Tanacetum-Family Plants.</title>
        <authorList>
            <person name="Yamashiro T."/>
            <person name="Shiraishi A."/>
            <person name="Nakayama K."/>
            <person name="Satake H."/>
        </authorList>
    </citation>
    <scope>NUCLEOTIDE SEQUENCE</scope>
</reference>
<reference evidence="2" key="2">
    <citation type="submission" date="2022-01" db="EMBL/GenBank/DDBJ databases">
        <authorList>
            <person name="Yamashiro T."/>
            <person name="Shiraishi A."/>
            <person name="Satake H."/>
            <person name="Nakayama K."/>
        </authorList>
    </citation>
    <scope>NUCLEOTIDE SEQUENCE</scope>
</reference>
<comment type="caution">
    <text evidence="2">The sequence shown here is derived from an EMBL/GenBank/DDBJ whole genome shotgun (WGS) entry which is preliminary data.</text>
</comment>